<comment type="subcellular location">
    <subcellularLocation>
        <location evidence="1">Nucleus</location>
        <location evidence="1">Nucleolus</location>
    </subcellularLocation>
</comment>
<dbReference type="SUPFAM" id="SSF54928">
    <property type="entry name" value="RNA-binding domain, RBD"/>
    <property type="match status" value="1"/>
</dbReference>
<organism evidence="7">
    <name type="scientific">Arion vulgaris</name>
    <dbReference type="NCBI Taxonomy" id="1028688"/>
    <lineage>
        <taxon>Eukaryota</taxon>
        <taxon>Metazoa</taxon>
        <taxon>Spiralia</taxon>
        <taxon>Lophotrochozoa</taxon>
        <taxon>Mollusca</taxon>
        <taxon>Gastropoda</taxon>
        <taxon>Heterobranchia</taxon>
        <taxon>Euthyneura</taxon>
        <taxon>Panpulmonata</taxon>
        <taxon>Eupulmonata</taxon>
        <taxon>Stylommatophora</taxon>
        <taxon>Helicina</taxon>
        <taxon>Arionoidea</taxon>
        <taxon>Arionidae</taxon>
        <taxon>Arion</taxon>
    </lineage>
</organism>
<keyword evidence="2 4" id="KW-0694">RNA-binding</keyword>
<dbReference type="PANTHER" id="PTHR46754">
    <property type="entry name" value="MKI67 FHA DOMAIN-INTERACTING NUCLEOLAR PHOSPHOPROTEIN"/>
    <property type="match status" value="1"/>
</dbReference>
<protein>
    <recommendedName>
        <fullName evidence="6">RRM domain-containing protein</fullName>
    </recommendedName>
</protein>
<gene>
    <name evidence="7" type="primary">ORF57914</name>
</gene>
<dbReference type="SMART" id="SM00360">
    <property type="entry name" value="RRM"/>
    <property type="match status" value="1"/>
</dbReference>
<dbReference type="Pfam" id="PF00076">
    <property type="entry name" value="RRM_1"/>
    <property type="match status" value="1"/>
</dbReference>
<dbReference type="EMBL" id="HACG01019393">
    <property type="protein sequence ID" value="CEK66258.1"/>
    <property type="molecule type" value="Transcribed_RNA"/>
</dbReference>
<evidence type="ECO:0000313" key="7">
    <source>
        <dbReference type="EMBL" id="CEK66258.1"/>
    </source>
</evidence>
<evidence type="ECO:0000259" key="6">
    <source>
        <dbReference type="PROSITE" id="PS50102"/>
    </source>
</evidence>
<feature type="compositionally biased region" description="Polar residues" evidence="5">
    <location>
        <begin position="252"/>
        <end position="264"/>
    </location>
</feature>
<evidence type="ECO:0000256" key="2">
    <source>
        <dbReference type="ARBA" id="ARBA00022884"/>
    </source>
</evidence>
<dbReference type="CDD" id="cd12307">
    <property type="entry name" value="RRM_NIFK_like"/>
    <property type="match status" value="1"/>
</dbReference>
<accession>A0A0B6ZCK5</accession>
<reference evidence="7" key="1">
    <citation type="submission" date="2014-12" db="EMBL/GenBank/DDBJ databases">
        <title>Insight into the proteome of Arion vulgaris.</title>
        <authorList>
            <person name="Aradska J."/>
            <person name="Bulat T."/>
            <person name="Smidak R."/>
            <person name="Sarate P."/>
            <person name="Gangsoo J."/>
            <person name="Sialana F."/>
            <person name="Bilban M."/>
            <person name="Lubec G."/>
        </authorList>
    </citation>
    <scope>NUCLEOTIDE SEQUENCE</scope>
    <source>
        <tissue evidence="7">Skin</tissue>
    </source>
</reference>
<feature type="non-terminal residue" evidence="7">
    <location>
        <position position="1"/>
    </location>
</feature>
<evidence type="ECO:0000256" key="3">
    <source>
        <dbReference type="ARBA" id="ARBA00023242"/>
    </source>
</evidence>
<feature type="non-terminal residue" evidence="7">
    <location>
        <position position="298"/>
    </location>
</feature>
<feature type="compositionally biased region" description="Low complexity" evidence="5">
    <location>
        <begin position="220"/>
        <end position="233"/>
    </location>
</feature>
<evidence type="ECO:0000256" key="4">
    <source>
        <dbReference type="PROSITE-ProRule" id="PRU00176"/>
    </source>
</evidence>
<name>A0A0B6ZCK5_9EUPU</name>
<dbReference type="AlphaFoldDB" id="A0A0B6ZCK5"/>
<dbReference type="GO" id="GO:0005730">
    <property type="term" value="C:nucleolus"/>
    <property type="evidence" value="ECO:0007669"/>
    <property type="project" value="UniProtKB-SubCell"/>
</dbReference>
<dbReference type="InterPro" id="IPR000504">
    <property type="entry name" value="RRM_dom"/>
</dbReference>
<evidence type="ECO:0000256" key="1">
    <source>
        <dbReference type="ARBA" id="ARBA00004604"/>
    </source>
</evidence>
<feature type="region of interest" description="Disordered" evidence="5">
    <location>
        <begin position="168"/>
        <end position="298"/>
    </location>
</feature>
<feature type="domain" description="RRM" evidence="6">
    <location>
        <begin position="24"/>
        <end position="102"/>
    </location>
</feature>
<sequence>NKMAANMLKSGDKKPITDEDKAPGVVYIGHVPHGFFEKQLRSYFSQFGAVMRVKLSRSSKSGRSKGYAFVKFRYAAVAKTVAETCHNYLFFNKLLKCEYKPMSEVHKDTFFSYKWKANNKKKRQHNSAKTEVKVETSLQRSAVRQQNKLKKLKELGIDLKLEDVMNVPESAKRKPKPKTTVEVSGDVGAVSSPKLAEPAKSQKKTPKTASAGVKGKRPKSSASKTIKKTTAAVKKTKSNPSASPKILKKTNKTISSNVDGVQSTPPVSLKTSKKVSKTPTPNKVRQSKPPPAKKAKME</sequence>
<proteinExistence type="predicted"/>
<dbReference type="InterPro" id="IPR035979">
    <property type="entry name" value="RBD_domain_sf"/>
</dbReference>
<evidence type="ECO:0000256" key="5">
    <source>
        <dbReference type="SAM" id="MobiDB-lite"/>
    </source>
</evidence>
<dbReference type="PROSITE" id="PS50102">
    <property type="entry name" value="RRM"/>
    <property type="match status" value="1"/>
</dbReference>
<dbReference type="GO" id="GO:0003723">
    <property type="term" value="F:RNA binding"/>
    <property type="evidence" value="ECO:0007669"/>
    <property type="project" value="UniProtKB-UniRule"/>
</dbReference>
<dbReference type="Gene3D" id="3.30.70.330">
    <property type="match status" value="1"/>
</dbReference>
<dbReference type="InterPro" id="IPR012677">
    <property type="entry name" value="Nucleotide-bd_a/b_plait_sf"/>
</dbReference>
<keyword evidence="3" id="KW-0539">Nucleus</keyword>